<dbReference type="PANTHER" id="PTHR47354">
    <property type="entry name" value="NADH OXIDOREDUCTASE HCR"/>
    <property type="match status" value="1"/>
</dbReference>
<dbReference type="Proteomes" id="UP001597206">
    <property type="component" value="Unassembled WGS sequence"/>
</dbReference>
<dbReference type="InterPro" id="IPR050415">
    <property type="entry name" value="MRET"/>
</dbReference>
<sequence>MRSQEEYLHRADIEQAIQAMPQLKFKLYTSQVSGDAQGRLTIDDIPPAVLKNAEIYICGPTSFMQAQKQRLVGSGVDTSSIHKEVFGPDLLEELV</sequence>
<reference evidence="4" key="1">
    <citation type="journal article" date="2019" name="Int. J. Syst. Evol. Microbiol.">
        <title>The Global Catalogue of Microorganisms (GCM) 10K type strain sequencing project: providing services to taxonomists for standard genome sequencing and annotation.</title>
        <authorList>
            <consortium name="The Broad Institute Genomics Platform"/>
            <consortium name="The Broad Institute Genome Sequencing Center for Infectious Disease"/>
            <person name="Wu L."/>
            <person name="Ma J."/>
        </authorList>
    </citation>
    <scope>NUCLEOTIDE SEQUENCE [LARGE SCALE GENOMIC DNA]</scope>
    <source>
        <strain evidence="4">CCUG 58411</strain>
    </source>
</reference>
<evidence type="ECO:0000313" key="3">
    <source>
        <dbReference type="EMBL" id="MFD1123045.1"/>
    </source>
</evidence>
<keyword evidence="2" id="KW-0479">Metal-binding</keyword>
<keyword evidence="2" id="KW-0411">Iron-sulfur</keyword>
<dbReference type="InterPro" id="IPR039261">
    <property type="entry name" value="FNR_nucleotide-bd"/>
</dbReference>
<comment type="cofactor">
    <cofactor evidence="1">
        <name>FAD</name>
        <dbReference type="ChEBI" id="CHEBI:57692"/>
    </cofactor>
</comment>
<comment type="caution">
    <text evidence="3">The sequence shown here is derived from an EMBL/GenBank/DDBJ whole genome shotgun (WGS) entry which is preliminary data.</text>
</comment>
<dbReference type="EMBL" id="JBHTLN010000002">
    <property type="protein sequence ID" value="MFD1123045.1"/>
    <property type="molecule type" value="Genomic_DNA"/>
</dbReference>
<gene>
    <name evidence="3" type="ORF">ACFQ2T_11055</name>
</gene>
<evidence type="ECO:0008006" key="5">
    <source>
        <dbReference type="Google" id="ProtNLM"/>
    </source>
</evidence>
<dbReference type="RefSeq" id="WP_379034381.1">
    <property type="nucleotide sequence ID" value="NZ_JBHTLN010000002.1"/>
</dbReference>
<name>A0ABW3PLF3_9PROT</name>
<protein>
    <recommendedName>
        <fullName evidence="5">Oxidoreductase FAD/NAD(P)-binding domain-containing protein</fullName>
    </recommendedName>
</protein>
<evidence type="ECO:0000313" key="4">
    <source>
        <dbReference type="Proteomes" id="UP001597206"/>
    </source>
</evidence>
<accession>A0ABW3PLF3</accession>
<dbReference type="Gene3D" id="3.40.50.80">
    <property type="entry name" value="Nucleotide-binding domain of ferredoxin-NADP reductase (FNR) module"/>
    <property type="match status" value="1"/>
</dbReference>
<dbReference type="SUPFAM" id="SSF52343">
    <property type="entry name" value="Ferredoxin reductase-like, C-terminal NADP-linked domain"/>
    <property type="match status" value="1"/>
</dbReference>
<evidence type="ECO:0000256" key="2">
    <source>
        <dbReference type="ARBA" id="ARBA00022714"/>
    </source>
</evidence>
<proteinExistence type="predicted"/>
<organism evidence="3 4">
    <name type="scientific">Methylophilus flavus</name>
    <dbReference type="NCBI Taxonomy" id="640084"/>
    <lineage>
        <taxon>Bacteria</taxon>
        <taxon>Pseudomonadati</taxon>
        <taxon>Pseudomonadota</taxon>
        <taxon>Betaproteobacteria</taxon>
        <taxon>Nitrosomonadales</taxon>
        <taxon>Methylophilaceae</taxon>
        <taxon>Methylophilus</taxon>
    </lineage>
</organism>
<evidence type="ECO:0000256" key="1">
    <source>
        <dbReference type="ARBA" id="ARBA00001974"/>
    </source>
</evidence>
<keyword evidence="2" id="KW-0001">2Fe-2S</keyword>
<dbReference type="PANTHER" id="PTHR47354:SF5">
    <property type="entry name" value="PROTEIN RFBI"/>
    <property type="match status" value="1"/>
</dbReference>
<keyword evidence="4" id="KW-1185">Reference proteome</keyword>
<keyword evidence="2" id="KW-0408">Iron</keyword>